<gene>
    <name evidence="1" type="ordered locus">Rsl_1574</name>
</gene>
<keyword evidence="2" id="KW-1185">Reference proteome</keyword>
<evidence type="ECO:0000313" key="2">
    <source>
        <dbReference type="Proteomes" id="UP000005443"/>
    </source>
</evidence>
<proteinExistence type="predicted"/>
<sequence length="49" mass="5448">MRGSSLITLKPSLRAAVGMVCLCHSRVGGRESSETYKKQVFYLFILSNI</sequence>
<name>A0ABM5MPU0_RICS1</name>
<organism evidence="1 2">
    <name type="scientific">Rickettsia slovaca (strain 13-B)</name>
    <dbReference type="NCBI Taxonomy" id="941638"/>
    <lineage>
        <taxon>Bacteria</taxon>
        <taxon>Pseudomonadati</taxon>
        <taxon>Pseudomonadota</taxon>
        <taxon>Alphaproteobacteria</taxon>
        <taxon>Rickettsiales</taxon>
        <taxon>Rickettsiaceae</taxon>
        <taxon>Rickettsieae</taxon>
        <taxon>Rickettsia</taxon>
        <taxon>spotted fever group</taxon>
    </lineage>
</organism>
<reference evidence="1 2" key="1">
    <citation type="journal article" date="2012" name="J. Bacteriol.">
        <title>Complete genome sequence of Rickettsia slovaca, the agent of tick-borne lymphadenitis.</title>
        <authorList>
            <person name="Fournier P.E."/>
            <person name="El Karkouri K."/>
            <person name="Robert C."/>
            <person name="Medigue C."/>
            <person name="Raoult D."/>
        </authorList>
    </citation>
    <scope>NUCLEOTIDE SEQUENCE [LARGE SCALE GENOMIC DNA]</scope>
    <source>
        <strain evidence="1 2">13-B</strain>
    </source>
</reference>
<accession>A0ABM5MPU0</accession>
<dbReference type="EMBL" id="CP002428">
    <property type="protein sequence ID" value="AEV91974.1"/>
    <property type="molecule type" value="Genomic_DNA"/>
</dbReference>
<protein>
    <submittedName>
        <fullName evidence="1">Uncharacterized protein</fullName>
    </submittedName>
</protein>
<dbReference type="Proteomes" id="UP000005443">
    <property type="component" value="Chromosome"/>
</dbReference>
<evidence type="ECO:0000313" key="1">
    <source>
        <dbReference type="EMBL" id="AEV91974.1"/>
    </source>
</evidence>